<reference evidence="2 3" key="1">
    <citation type="submission" date="2019-08" db="EMBL/GenBank/DDBJ databases">
        <title>Hyperibacter terrae gen. nov., sp. nov. and Hyperibacter viscosus sp. nov., two new members in the family Rhodospirillaceae isolated from the rhizosphere of Hypericum perforatum.</title>
        <authorList>
            <person name="Noviana Z."/>
        </authorList>
    </citation>
    <scope>NUCLEOTIDE SEQUENCE [LARGE SCALE GENOMIC DNA]</scope>
    <source>
        <strain evidence="2 3">R5913</strain>
    </source>
</reference>
<dbReference type="GO" id="GO:0004177">
    <property type="term" value="F:aminopeptidase activity"/>
    <property type="evidence" value="ECO:0007669"/>
    <property type="project" value="InterPro"/>
</dbReference>
<dbReference type="SUPFAM" id="SSF144052">
    <property type="entry name" value="Thermophilic metalloprotease-like"/>
    <property type="match status" value="1"/>
</dbReference>
<proteinExistence type="predicted"/>
<organism evidence="2 3">
    <name type="scientific">Hypericibacter terrae</name>
    <dbReference type="NCBI Taxonomy" id="2602015"/>
    <lineage>
        <taxon>Bacteria</taxon>
        <taxon>Pseudomonadati</taxon>
        <taxon>Pseudomonadota</taxon>
        <taxon>Alphaproteobacteria</taxon>
        <taxon>Rhodospirillales</taxon>
        <taxon>Dongiaceae</taxon>
        <taxon>Hypericibacter</taxon>
    </lineage>
</organism>
<sequence>MSKTVEVARTAYRVIADYMGTKPGEKVVIVVDTRTSPSIPEMLAAAAHSIGADPVVVMMTPRAKSGMEPPEPITAAMVKADVVIAAASRSMYHIEAKNLAKLAGARGVFNAPFEEDGWMNGAMTADFLELRKLAERLRDRLAGGKRAHVSSPAGTDVEMVIEGRKPVGWLTGVCRNRGEVSAYPGGEVSLPPLEGTTEGRVVIEHVMTDIGRLAQPITWMVEKGEAVRFEGGAEALALEAHIEGVKNARNIAELGIGINPMSRLIGGITEVKKKLGTAHMALGDSAAGYGGKVTSDVHLDGMILNVRIEVDGEVIAENGRILV</sequence>
<dbReference type="PANTHER" id="PTHR34448:SF1">
    <property type="entry name" value="BLL6088 PROTEIN"/>
    <property type="match status" value="1"/>
</dbReference>
<name>A0A5J6MEZ2_9PROT</name>
<accession>A0A5J6MEZ2</accession>
<dbReference type="Proteomes" id="UP000326202">
    <property type="component" value="Chromosome"/>
</dbReference>
<protein>
    <recommendedName>
        <fullName evidence="4">Leucyl aminopeptidase</fullName>
    </recommendedName>
</protein>
<evidence type="ECO:0008006" key="4">
    <source>
        <dbReference type="Google" id="ProtNLM"/>
    </source>
</evidence>
<gene>
    <name evidence="2" type="ORF">FRZ44_13400</name>
</gene>
<keyword evidence="1" id="KW-0479">Metal-binding</keyword>
<dbReference type="GO" id="GO:0046872">
    <property type="term" value="F:metal ion binding"/>
    <property type="evidence" value="ECO:0007669"/>
    <property type="project" value="UniProtKB-KW"/>
</dbReference>
<evidence type="ECO:0000256" key="1">
    <source>
        <dbReference type="ARBA" id="ARBA00022723"/>
    </source>
</evidence>
<dbReference type="RefSeq" id="WP_151176448.1">
    <property type="nucleotide sequence ID" value="NZ_CP042906.1"/>
</dbReference>
<dbReference type="EMBL" id="CP042906">
    <property type="protein sequence ID" value="QEX16048.1"/>
    <property type="molecule type" value="Genomic_DNA"/>
</dbReference>
<evidence type="ECO:0000313" key="2">
    <source>
        <dbReference type="EMBL" id="QEX16048.1"/>
    </source>
</evidence>
<dbReference type="OrthoDB" id="6918951at2"/>
<dbReference type="KEGG" id="htq:FRZ44_13400"/>
<dbReference type="InterPro" id="IPR058739">
    <property type="entry name" value="NicX"/>
</dbReference>
<dbReference type="Pfam" id="PF26233">
    <property type="entry name" value="NicX"/>
    <property type="match status" value="1"/>
</dbReference>
<dbReference type="AlphaFoldDB" id="A0A5J6MEZ2"/>
<keyword evidence="3" id="KW-1185">Reference proteome</keyword>
<dbReference type="InterPro" id="IPR052170">
    <property type="entry name" value="M29_Exopeptidase"/>
</dbReference>
<dbReference type="GO" id="GO:0006508">
    <property type="term" value="P:proteolysis"/>
    <property type="evidence" value="ECO:0007669"/>
    <property type="project" value="InterPro"/>
</dbReference>
<evidence type="ECO:0000313" key="3">
    <source>
        <dbReference type="Proteomes" id="UP000326202"/>
    </source>
</evidence>
<dbReference type="PANTHER" id="PTHR34448">
    <property type="entry name" value="AMINOPEPTIDASE"/>
    <property type="match status" value="1"/>
</dbReference>